<protein>
    <submittedName>
        <fullName evidence="1">Phage baseplate protein</fullName>
    </submittedName>
</protein>
<dbReference type="Proteomes" id="UP000006787">
    <property type="component" value="Unassembled WGS sequence"/>
</dbReference>
<name>K2PTU2_9LACT</name>
<dbReference type="AlphaFoldDB" id="K2PTU2"/>
<reference evidence="1 2" key="1">
    <citation type="journal article" date="2012" name="J. Bacteriol.">
        <title>Genome Sequence of the Bacteriocin-Producing Strain Lactococcus garvieae DCC43.</title>
        <authorList>
            <person name="Gabrielsen C."/>
            <person name="Brede D.A."/>
            <person name="Hernandez P.E."/>
            <person name="Nes I.F."/>
            <person name="Diep D.B."/>
        </authorList>
    </citation>
    <scope>NUCLEOTIDE SEQUENCE [LARGE SCALE GENOMIC DNA]</scope>
    <source>
        <strain evidence="1 2">DCC43</strain>
    </source>
</reference>
<accession>K2PTU2</accession>
<sequence length="416" mass="45764">MTQHSFPWNDVNGDRLYDAEDFMRFFAAFLKTGIVMSFEDGLRVRSAQNGMNIQIGKGSGVIDGNSYMNDEDIAIQVNVASSLQNRTDSIVLRMDKNARDTYIAYKPSDTTVVRNDIIYELLLAKISVKANATQITDADITDMRSDPTVCGWSTPFDNINVDGIVDQYKSVFAQADIDFQAWFQNLKNQLDDNQAANLQNQIDAVNNVIVQKAIPAGASLDDYKTEGEFSKSTSTVVTGAPEGVTGAFRLSVRTILGSSGIFQMLYDYATRAVYYRIGNTSLGFNLSWQKTVTSDETGIAKVEKLEVSDNPVYGVTTNNGWYEERLGENYYRWTQIFTVGANIAAATGSLYNSDTLTIPAAPTGAVNTNRTVTISAAPWPCWTGYFATAGGFRLFSTVVRSYGQVTLEAVLYGSKN</sequence>
<proteinExistence type="predicted"/>
<organism evidence="1 2">
    <name type="scientific">Lactococcus garvieae DCC43</name>
    <dbReference type="NCBI Taxonomy" id="1231377"/>
    <lineage>
        <taxon>Bacteria</taxon>
        <taxon>Bacillati</taxon>
        <taxon>Bacillota</taxon>
        <taxon>Bacilli</taxon>
        <taxon>Lactobacillales</taxon>
        <taxon>Streptococcaceae</taxon>
        <taxon>Lactococcus</taxon>
    </lineage>
</organism>
<comment type="caution">
    <text evidence="1">The sequence shown here is derived from an EMBL/GenBank/DDBJ whole genome shotgun (WGS) entry which is preliminary data.</text>
</comment>
<dbReference type="eggNOG" id="ENOG502ZQEV">
    <property type="taxonomic scope" value="Bacteria"/>
</dbReference>
<evidence type="ECO:0000313" key="2">
    <source>
        <dbReference type="Proteomes" id="UP000006787"/>
    </source>
</evidence>
<gene>
    <name evidence="1" type="ORF">C426_1724</name>
</gene>
<dbReference type="CDD" id="cd19958">
    <property type="entry name" value="pyocin_knob"/>
    <property type="match status" value="1"/>
</dbReference>
<dbReference type="RefSeq" id="WP_003136246.1">
    <property type="nucleotide sequence ID" value="NZ_AMQS01000030.1"/>
</dbReference>
<evidence type="ECO:0000313" key="1">
    <source>
        <dbReference type="EMBL" id="EKF50901.1"/>
    </source>
</evidence>
<dbReference type="PATRIC" id="fig|1231377.3.peg.1703"/>
<dbReference type="EMBL" id="AMQS01000030">
    <property type="protein sequence ID" value="EKF50901.1"/>
    <property type="molecule type" value="Genomic_DNA"/>
</dbReference>